<keyword evidence="3" id="KW-1185">Reference proteome</keyword>
<dbReference type="EMBL" id="ML122254">
    <property type="protein sequence ID" value="RPD64288.1"/>
    <property type="molecule type" value="Genomic_DNA"/>
</dbReference>
<gene>
    <name evidence="2" type="ORF">L227DRAFT_560986</name>
</gene>
<protein>
    <submittedName>
        <fullName evidence="2">Uncharacterized protein</fullName>
    </submittedName>
</protein>
<proteinExistence type="predicted"/>
<evidence type="ECO:0000256" key="1">
    <source>
        <dbReference type="SAM" id="MobiDB-lite"/>
    </source>
</evidence>
<accession>A0A5C2SLW2</accession>
<dbReference type="AlphaFoldDB" id="A0A5C2SLW2"/>
<dbReference type="Proteomes" id="UP000313359">
    <property type="component" value="Unassembled WGS sequence"/>
</dbReference>
<organism evidence="2 3">
    <name type="scientific">Lentinus tigrinus ALCF2SS1-6</name>
    <dbReference type="NCBI Taxonomy" id="1328759"/>
    <lineage>
        <taxon>Eukaryota</taxon>
        <taxon>Fungi</taxon>
        <taxon>Dikarya</taxon>
        <taxon>Basidiomycota</taxon>
        <taxon>Agaricomycotina</taxon>
        <taxon>Agaricomycetes</taxon>
        <taxon>Polyporales</taxon>
        <taxon>Polyporaceae</taxon>
        <taxon>Lentinus</taxon>
    </lineage>
</organism>
<feature type="region of interest" description="Disordered" evidence="1">
    <location>
        <begin position="1"/>
        <end position="41"/>
    </location>
</feature>
<feature type="region of interest" description="Disordered" evidence="1">
    <location>
        <begin position="197"/>
        <end position="238"/>
    </location>
</feature>
<name>A0A5C2SLW2_9APHY</name>
<reference evidence="2" key="1">
    <citation type="journal article" date="2018" name="Genome Biol. Evol.">
        <title>Genomics and development of Lentinus tigrinus, a white-rot wood-decaying mushroom with dimorphic fruiting bodies.</title>
        <authorList>
            <person name="Wu B."/>
            <person name="Xu Z."/>
            <person name="Knudson A."/>
            <person name="Carlson A."/>
            <person name="Chen N."/>
            <person name="Kovaka S."/>
            <person name="LaButti K."/>
            <person name="Lipzen A."/>
            <person name="Pennachio C."/>
            <person name="Riley R."/>
            <person name="Schakwitz W."/>
            <person name="Umezawa K."/>
            <person name="Ohm R.A."/>
            <person name="Grigoriev I.V."/>
            <person name="Nagy L.G."/>
            <person name="Gibbons J."/>
            <person name="Hibbett D."/>
        </authorList>
    </citation>
    <scope>NUCLEOTIDE SEQUENCE [LARGE SCALE GENOMIC DNA]</scope>
    <source>
        <strain evidence="2">ALCF2SS1-6</strain>
    </source>
</reference>
<evidence type="ECO:0000313" key="2">
    <source>
        <dbReference type="EMBL" id="RPD64288.1"/>
    </source>
</evidence>
<feature type="compositionally biased region" description="Polar residues" evidence="1">
    <location>
        <begin position="227"/>
        <end position="238"/>
    </location>
</feature>
<evidence type="ECO:0000313" key="3">
    <source>
        <dbReference type="Proteomes" id="UP000313359"/>
    </source>
</evidence>
<sequence length="238" mass="25489">MKLVAESADNKRGGTAIADDAAIPTGSPLESKTPPAVQNGSVKEKEEGCIVEFHQSEVVLQHGGSVHIVHSSGPNVITNSHERGPAEPGWISEAVTIVGPLALGGRLREMGTSGRKMWPGLALLKPDRKWVPWGGVGVRTYRRTQNVSLYNCHGGMESTSARCSREGWGMGSTLAGCSGERWGHREHVGNGLSFCIDQDQDQNQDQPNLAGPGLQSGLTETGPESRYWSSLQSRPVQD</sequence>